<keyword evidence="1" id="KW-0812">Transmembrane</keyword>
<reference evidence="2" key="1">
    <citation type="submission" date="2021-05" db="EMBL/GenBank/DDBJ databases">
        <authorList>
            <person name="Stam R."/>
        </authorList>
    </citation>
    <scope>NUCLEOTIDE SEQUENCE</scope>
    <source>
        <strain evidence="2">CS162</strain>
    </source>
</reference>
<accession>A0A8J2I934</accession>
<sequence>MSVASNHYMRSQVHRSPRKLESINGSQDLTFLDQPWYYEKDDSWGRITASTNRSRWNEGESASSMSQLENTFEDSQQTLLRFVKSYSLHVIVAAVLYMFLFEVAVRLPFLLAFTFAIPSIHMLVVPAKPKSDDITYNNDSEALYRRSSIVSVVPGEPVDQYKTSGILHPVAVTFPGLRFFSPSTWFPRATDAIGF</sequence>
<protein>
    <submittedName>
        <fullName evidence="2">Uncharacterized protein</fullName>
    </submittedName>
</protein>
<dbReference type="GeneID" id="67017921"/>
<evidence type="ECO:0000313" key="3">
    <source>
        <dbReference type="Proteomes" id="UP000676310"/>
    </source>
</evidence>
<organism evidence="2 3">
    <name type="scientific">Alternaria atra</name>
    <dbReference type="NCBI Taxonomy" id="119953"/>
    <lineage>
        <taxon>Eukaryota</taxon>
        <taxon>Fungi</taxon>
        <taxon>Dikarya</taxon>
        <taxon>Ascomycota</taxon>
        <taxon>Pezizomycotina</taxon>
        <taxon>Dothideomycetes</taxon>
        <taxon>Pleosporomycetidae</taxon>
        <taxon>Pleosporales</taxon>
        <taxon>Pleosporineae</taxon>
        <taxon>Pleosporaceae</taxon>
        <taxon>Alternaria</taxon>
        <taxon>Alternaria sect. Ulocladioides</taxon>
    </lineage>
</organism>
<dbReference type="OrthoDB" id="3680425at2759"/>
<evidence type="ECO:0000256" key="1">
    <source>
        <dbReference type="SAM" id="Phobius"/>
    </source>
</evidence>
<keyword evidence="1" id="KW-0472">Membrane</keyword>
<proteinExistence type="predicted"/>
<dbReference type="EMBL" id="CAJRGZ010000019">
    <property type="protein sequence ID" value="CAG5161676.1"/>
    <property type="molecule type" value="Genomic_DNA"/>
</dbReference>
<name>A0A8J2I934_9PLEO</name>
<dbReference type="AlphaFoldDB" id="A0A8J2I934"/>
<dbReference type="Proteomes" id="UP000676310">
    <property type="component" value="Unassembled WGS sequence"/>
</dbReference>
<keyword evidence="1" id="KW-1133">Transmembrane helix</keyword>
<dbReference type="RefSeq" id="XP_043169628.1">
    <property type="nucleotide sequence ID" value="XM_043313693.1"/>
</dbReference>
<keyword evidence="3" id="KW-1185">Reference proteome</keyword>
<gene>
    <name evidence="2" type="ORF">ALTATR162_LOCUS6072</name>
</gene>
<evidence type="ECO:0000313" key="2">
    <source>
        <dbReference type="EMBL" id="CAG5161676.1"/>
    </source>
</evidence>
<feature type="transmembrane region" description="Helical" evidence="1">
    <location>
        <begin position="82"/>
        <end position="101"/>
    </location>
</feature>
<comment type="caution">
    <text evidence="2">The sequence shown here is derived from an EMBL/GenBank/DDBJ whole genome shotgun (WGS) entry which is preliminary data.</text>
</comment>